<keyword evidence="4" id="KW-0539">Nucleus</keyword>
<reference evidence="6" key="1">
    <citation type="submission" date="2018-01" db="EMBL/GenBank/DDBJ databases">
        <authorList>
            <person name="Mao J.F."/>
        </authorList>
    </citation>
    <scope>NUCLEOTIDE SEQUENCE</scope>
    <source>
        <strain evidence="6">Huo1</strain>
        <tissue evidence="6">Leaf</tissue>
    </source>
</reference>
<dbReference type="OrthoDB" id="551633at2759"/>
<comment type="caution">
    <text evidence="6">The sequence shown here is derived from an EMBL/GenBank/DDBJ whole genome shotgun (WGS) entry which is preliminary data.</text>
</comment>
<dbReference type="GO" id="GO:0005730">
    <property type="term" value="C:nucleolus"/>
    <property type="evidence" value="ECO:0007669"/>
    <property type="project" value="UniProtKB-SubCell"/>
</dbReference>
<evidence type="ECO:0000256" key="4">
    <source>
        <dbReference type="ARBA" id="ARBA00023242"/>
    </source>
</evidence>
<keyword evidence="7" id="KW-1185">Reference proteome</keyword>
<dbReference type="PANTHER" id="PTHR14577">
    <property type="entry name" value="NUCLEOLAR PROTEIN 12"/>
    <property type="match status" value="1"/>
</dbReference>
<evidence type="ECO:0000256" key="2">
    <source>
        <dbReference type="ARBA" id="ARBA00007175"/>
    </source>
</evidence>
<gene>
    <name evidence="6" type="ORF">SASPL_114083</name>
</gene>
<dbReference type="EMBL" id="PNBA02000005">
    <property type="protein sequence ID" value="KAG6423681.1"/>
    <property type="molecule type" value="Genomic_DNA"/>
</dbReference>
<dbReference type="AlphaFoldDB" id="A0A8X8Y014"/>
<feature type="compositionally biased region" description="Basic residues" evidence="5">
    <location>
        <begin position="165"/>
        <end position="190"/>
    </location>
</feature>
<protein>
    <recommendedName>
        <fullName evidence="8">Ribosomal RNA-processing protein 17</fullName>
    </recommendedName>
</protein>
<evidence type="ECO:0000256" key="5">
    <source>
        <dbReference type="SAM" id="MobiDB-lite"/>
    </source>
</evidence>
<dbReference type="GO" id="GO:0019843">
    <property type="term" value="F:rRNA binding"/>
    <property type="evidence" value="ECO:0007669"/>
    <property type="project" value="TreeGrafter"/>
</dbReference>
<dbReference type="InterPro" id="IPR019186">
    <property type="entry name" value="Nucleolar_protein_12"/>
</dbReference>
<feature type="region of interest" description="Disordered" evidence="5">
    <location>
        <begin position="81"/>
        <end position="199"/>
    </location>
</feature>
<dbReference type="PANTHER" id="PTHR14577:SF0">
    <property type="entry name" value="NUCLEOLAR PROTEIN 12"/>
    <property type="match status" value="1"/>
</dbReference>
<name>A0A8X8Y014_SALSN</name>
<evidence type="ECO:0000313" key="6">
    <source>
        <dbReference type="EMBL" id="KAG6423681.1"/>
    </source>
</evidence>
<feature type="compositionally biased region" description="Basic and acidic residues" evidence="5">
    <location>
        <begin position="138"/>
        <end position="155"/>
    </location>
</feature>
<dbReference type="Proteomes" id="UP000298416">
    <property type="component" value="Unassembled WGS sequence"/>
</dbReference>
<organism evidence="6">
    <name type="scientific">Salvia splendens</name>
    <name type="common">Scarlet sage</name>
    <dbReference type="NCBI Taxonomy" id="180675"/>
    <lineage>
        <taxon>Eukaryota</taxon>
        <taxon>Viridiplantae</taxon>
        <taxon>Streptophyta</taxon>
        <taxon>Embryophyta</taxon>
        <taxon>Tracheophyta</taxon>
        <taxon>Spermatophyta</taxon>
        <taxon>Magnoliopsida</taxon>
        <taxon>eudicotyledons</taxon>
        <taxon>Gunneridae</taxon>
        <taxon>Pentapetalae</taxon>
        <taxon>asterids</taxon>
        <taxon>lamiids</taxon>
        <taxon>Lamiales</taxon>
        <taxon>Lamiaceae</taxon>
        <taxon>Nepetoideae</taxon>
        <taxon>Mentheae</taxon>
        <taxon>Salviinae</taxon>
        <taxon>Salvia</taxon>
        <taxon>Salvia subgen. Calosphace</taxon>
        <taxon>core Calosphace</taxon>
    </lineage>
</organism>
<evidence type="ECO:0000256" key="1">
    <source>
        <dbReference type="ARBA" id="ARBA00004604"/>
    </source>
</evidence>
<evidence type="ECO:0000313" key="7">
    <source>
        <dbReference type="Proteomes" id="UP000298416"/>
    </source>
</evidence>
<comment type="similarity">
    <text evidence="2">Belongs to the RRP17 family.</text>
</comment>
<evidence type="ECO:0008006" key="8">
    <source>
        <dbReference type="Google" id="ProtNLM"/>
    </source>
</evidence>
<accession>A0A8X8Y014</accession>
<reference evidence="6" key="2">
    <citation type="submission" date="2020-08" db="EMBL/GenBank/DDBJ databases">
        <title>Plant Genome Project.</title>
        <authorList>
            <person name="Zhang R.-G."/>
        </authorList>
    </citation>
    <scope>NUCLEOTIDE SEQUENCE</scope>
    <source>
        <strain evidence="6">Huo1</strain>
        <tissue evidence="6">Leaf</tissue>
    </source>
</reference>
<evidence type="ECO:0000256" key="3">
    <source>
        <dbReference type="ARBA" id="ARBA00023054"/>
    </source>
</evidence>
<feature type="compositionally biased region" description="Acidic residues" evidence="5">
    <location>
        <begin position="100"/>
        <end position="113"/>
    </location>
</feature>
<sequence>MDMAAAAAEEGGAPLRTRYIKKRALRNKSLSVSFDEKDLKDFIGGFHKRKKKRRKEALLQQEEAGRRKRIELRKKRKLEREFVMSGGVPVDPSAVTAKSDEEDEQDEQNEDSEPVASVSGTMMYDNDDVQVIVTTSEISREEVLPADKYEVEHAPSETGKQKIPVVRKKQLKKAPVKRSRPKIQRKREKRKGNSKEKRR</sequence>
<comment type="subcellular location">
    <subcellularLocation>
        <location evidence="1">Nucleus</location>
        <location evidence="1">Nucleolus</location>
    </subcellularLocation>
</comment>
<dbReference type="Pfam" id="PF09805">
    <property type="entry name" value="Nop25"/>
    <property type="match status" value="1"/>
</dbReference>
<keyword evidence="3" id="KW-0175">Coiled coil</keyword>
<proteinExistence type="inferred from homology"/>